<evidence type="ECO:0000313" key="3">
    <source>
        <dbReference type="Proteomes" id="UP000292118"/>
    </source>
</evidence>
<keyword evidence="3" id="KW-1185">Reference proteome</keyword>
<dbReference type="Proteomes" id="UP000292118">
    <property type="component" value="Chromosome"/>
</dbReference>
<feature type="transmembrane region" description="Helical" evidence="1">
    <location>
        <begin position="6"/>
        <end position="27"/>
    </location>
</feature>
<evidence type="ECO:0000256" key="1">
    <source>
        <dbReference type="SAM" id="Phobius"/>
    </source>
</evidence>
<evidence type="ECO:0000313" key="2">
    <source>
        <dbReference type="EMBL" id="QAY71436.1"/>
    </source>
</evidence>
<protein>
    <submittedName>
        <fullName evidence="2">Uncharacterized protein</fullName>
    </submittedName>
</protein>
<dbReference type="EMBL" id="CP035493">
    <property type="protein sequence ID" value="QAY71436.1"/>
    <property type="molecule type" value="Genomic_DNA"/>
</dbReference>
<keyword evidence="1" id="KW-0472">Membrane</keyword>
<keyword evidence="1" id="KW-0812">Transmembrane</keyword>
<feature type="transmembrane region" description="Helical" evidence="1">
    <location>
        <begin position="205"/>
        <end position="225"/>
    </location>
</feature>
<dbReference type="AlphaFoldDB" id="A0A4P6F7L0"/>
<feature type="transmembrane region" description="Helical" evidence="1">
    <location>
        <begin position="179"/>
        <end position="198"/>
    </location>
</feature>
<sequence length="259" mass="25863">MTGRDLLGALLLLVSLVGILSFMLRGMRPARRPGRTRPRLADYGERGVFVPGFVSVLALVTFADVVGVPGTGTQALAAVLAVACVAIGRVPVLVTQVCGGLGTLAAGIDFVRTVGCTGDDVVFTTAVLVLAVVLCAMAAGASSLLVGRLFSMDLLAAFGALEVLAFLAQPLGVPILETVSPGGATILLIVAAVLFGSLVGVAPGLAVALGGLAGGFAAVYAEAAWGTMCGPADSGTLVALVVFVVVCGLGGFVRSLVRR</sequence>
<dbReference type="KEGG" id="xya:ET471_16525"/>
<feature type="transmembrane region" description="Helical" evidence="1">
    <location>
        <begin position="154"/>
        <end position="173"/>
    </location>
</feature>
<name>A0A4P6F7L0_9MICO</name>
<organism evidence="2 3">
    <name type="scientific">Xylanimonas protaetiae</name>
    <dbReference type="NCBI Taxonomy" id="2509457"/>
    <lineage>
        <taxon>Bacteria</taxon>
        <taxon>Bacillati</taxon>
        <taxon>Actinomycetota</taxon>
        <taxon>Actinomycetes</taxon>
        <taxon>Micrococcales</taxon>
        <taxon>Promicromonosporaceae</taxon>
        <taxon>Xylanimonas</taxon>
    </lineage>
</organism>
<feature type="transmembrane region" description="Helical" evidence="1">
    <location>
        <begin position="121"/>
        <end position="147"/>
    </location>
</feature>
<feature type="transmembrane region" description="Helical" evidence="1">
    <location>
        <begin position="48"/>
        <end position="66"/>
    </location>
</feature>
<accession>A0A4P6F7L0</accession>
<reference evidence="2 3" key="1">
    <citation type="submission" date="2019-01" db="EMBL/GenBank/DDBJ databases">
        <title>Genome sequencing of strain FW10M-9.</title>
        <authorList>
            <person name="Heo J."/>
            <person name="Kim S.-J."/>
            <person name="Kim J.-S."/>
            <person name="Hong S.-B."/>
            <person name="Kwon S.-W."/>
        </authorList>
    </citation>
    <scope>NUCLEOTIDE SEQUENCE [LARGE SCALE GENOMIC DNA]</scope>
    <source>
        <strain evidence="2 3">FW10M-9</strain>
    </source>
</reference>
<dbReference type="RefSeq" id="WP_129190119.1">
    <property type="nucleotide sequence ID" value="NZ_CP035493.1"/>
</dbReference>
<keyword evidence="1" id="KW-1133">Transmembrane helix</keyword>
<feature type="transmembrane region" description="Helical" evidence="1">
    <location>
        <begin position="72"/>
        <end position="90"/>
    </location>
</feature>
<gene>
    <name evidence="2" type="ORF">ET471_16525</name>
</gene>
<feature type="transmembrane region" description="Helical" evidence="1">
    <location>
        <begin position="237"/>
        <end position="257"/>
    </location>
</feature>
<proteinExistence type="predicted"/>